<dbReference type="InterPro" id="IPR014757">
    <property type="entry name" value="Tscrpt_reg_IclR_C"/>
</dbReference>
<dbReference type="Gene3D" id="3.30.450.40">
    <property type="match status" value="1"/>
</dbReference>
<dbReference type="Pfam" id="PF09339">
    <property type="entry name" value="HTH_IclR"/>
    <property type="match status" value="1"/>
</dbReference>
<dbReference type="InterPro" id="IPR050707">
    <property type="entry name" value="HTH_MetabolicPath_Reg"/>
</dbReference>
<evidence type="ECO:0000259" key="5">
    <source>
        <dbReference type="PROSITE" id="PS51078"/>
    </source>
</evidence>
<dbReference type="Proteomes" id="UP001169027">
    <property type="component" value="Unassembled WGS sequence"/>
</dbReference>
<keyword evidence="7" id="KW-1185">Reference proteome</keyword>
<evidence type="ECO:0000313" key="6">
    <source>
        <dbReference type="EMBL" id="MDO1533337.1"/>
    </source>
</evidence>
<evidence type="ECO:0000259" key="4">
    <source>
        <dbReference type="PROSITE" id="PS51077"/>
    </source>
</evidence>
<gene>
    <name evidence="6" type="ORF">Q2T77_13640</name>
</gene>
<keyword evidence="3" id="KW-0804">Transcription</keyword>
<dbReference type="InterPro" id="IPR036390">
    <property type="entry name" value="WH_DNA-bd_sf"/>
</dbReference>
<feature type="domain" description="HTH iclR-type" evidence="4">
    <location>
        <begin position="17"/>
        <end position="79"/>
    </location>
</feature>
<dbReference type="PROSITE" id="PS51078">
    <property type="entry name" value="ICLR_ED"/>
    <property type="match status" value="1"/>
</dbReference>
<dbReference type="InterPro" id="IPR029016">
    <property type="entry name" value="GAF-like_dom_sf"/>
</dbReference>
<dbReference type="Gene3D" id="1.10.10.10">
    <property type="entry name" value="Winged helix-like DNA-binding domain superfamily/Winged helix DNA-binding domain"/>
    <property type="match status" value="1"/>
</dbReference>
<evidence type="ECO:0000256" key="3">
    <source>
        <dbReference type="ARBA" id="ARBA00023163"/>
    </source>
</evidence>
<dbReference type="SMART" id="SM00346">
    <property type="entry name" value="HTH_ICLR"/>
    <property type="match status" value="1"/>
</dbReference>
<dbReference type="InterPro" id="IPR036388">
    <property type="entry name" value="WH-like_DNA-bd_sf"/>
</dbReference>
<dbReference type="PANTHER" id="PTHR30136:SF24">
    <property type="entry name" value="HTH-TYPE TRANSCRIPTIONAL REPRESSOR ALLR"/>
    <property type="match status" value="1"/>
</dbReference>
<dbReference type="SUPFAM" id="SSF55781">
    <property type="entry name" value="GAF domain-like"/>
    <property type="match status" value="1"/>
</dbReference>
<dbReference type="PANTHER" id="PTHR30136">
    <property type="entry name" value="HELIX-TURN-HELIX TRANSCRIPTIONAL REGULATOR, ICLR FAMILY"/>
    <property type="match status" value="1"/>
</dbReference>
<evidence type="ECO:0000313" key="7">
    <source>
        <dbReference type="Proteomes" id="UP001169027"/>
    </source>
</evidence>
<comment type="caution">
    <text evidence="6">The sequence shown here is derived from an EMBL/GenBank/DDBJ whole genome shotgun (WGS) entry which is preliminary data.</text>
</comment>
<evidence type="ECO:0000256" key="2">
    <source>
        <dbReference type="ARBA" id="ARBA00023125"/>
    </source>
</evidence>
<accession>A0ABT8S326</accession>
<keyword evidence="1" id="KW-0805">Transcription regulation</keyword>
<dbReference type="EMBL" id="JAUKVY010000008">
    <property type="protein sequence ID" value="MDO1533337.1"/>
    <property type="molecule type" value="Genomic_DNA"/>
</dbReference>
<protein>
    <submittedName>
        <fullName evidence="6">IclR family transcriptional regulator</fullName>
    </submittedName>
</protein>
<organism evidence="6 7">
    <name type="scientific">Variovorax ginsengisoli</name>
    <dbReference type="NCBI Taxonomy" id="363844"/>
    <lineage>
        <taxon>Bacteria</taxon>
        <taxon>Pseudomonadati</taxon>
        <taxon>Pseudomonadota</taxon>
        <taxon>Betaproteobacteria</taxon>
        <taxon>Burkholderiales</taxon>
        <taxon>Comamonadaceae</taxon>
        <taxon>Variovorax</taxon>
    </lineage>
</organism>
<sequence length="263" mass="28555">MSSSESPALPNEAEQAATPGLRLLQLLELVCAAPEPQTLVDVVRLSGQPKPSVHRMLQQLEAGGLLARGGDGRRYAITPRLMRFAETVLRGSTSTGVRHAVLRQLVADVGETCNLTALSGAEVIYLDRVETAFPLRLELGPGSRVPLHCSASGKLFLAHLPKAQRERLLDGLQYQRYTAHTLRSREALEAELDQIRRDGHSVDAEEFIDGLVCVAVPVRDEPQGPVRCAVALQAPAVRMPLQAALQQLDTLRTAARGIARAMR</sequence>
<reference evidence="6" key="1">
    <citation type="submission" date="2023-06" db="EMBL/GenBank/DDBJ databases">
        <authorList>
            <person name="Jiang Y."/>
            <person name="Liu Q."/>
        </authorList>
    </citation>
    <scope>NUCLEOTIDE SEQUENCE</scope>
    <source>
        <strain evidence="6">CGMCC 1.12090</strain>
    </source>
</reference>
<dbReference type="PROSITE" id="PS51077">
    <property type="entry name" value="HTH_ICLR"/>
    <property type="match status" value="1"/>
</dbReference>
<evidence type="ECO:0000256" key="1">
    <source>
        <dbReference type="ARBA" id="ARBA00023015"/>
    </source>
</evidence>
<dbReference type="InterPro" id="IPR005471">
    <property type="entry name" value="Tscrpt_reg_IclR_N"/>
</dbReference>
<feature type="domain" description="IclR-ED" evidence="5">
    <location>
        <begin position="80"/>
        <end position="263"/>
    </location>
</feature>
<proteinExistence type="predicted"/>
<keyword evidence="2" id="KW-0238">DNA-binding</keyword>
<name>A0ABT8S326_9BURK</name>
<dbReference type="RefSeq" id="WP_301809718.1">
    <property type="nucleotide sequence ID" value="NZ_JAUJZH010000008.1"/>
</dbReference>
<dbReference type="Pfam" id="PF01614">
    <property type="entry name" value="IclR_C"/>
    <property type="match status" value="1"/>
</dbReference>
<dbReference type="SUPFAM" id="SSF46785">
    <property type="entry name" value="Winged helix' DNA-binding domain"/>
    <property type="match status" value="1"/>
</dbReference>